<dbReference type="InterPro" id="IPR027397">
    <property type="entry name" value="Catenin-bd_sf"/>
</dbReference>
<evidence type="ECO:0000313" key="2">
    <source>
        <dbReference type="Ensembl" id="ENSEBUP00000005287.1"/>
    </source>
</evidence>
<name>A0A8C4NJU9_EPTBU</name>
<keyword evidence="3" id="KW-1185">Reference proteome</keyword>
<dbReference type="Proteomes" id="UP000694388">
    <property type="component" value="Unplaced"/>
</dbReference>
<dbReference type="AlphaFoldDB" id="A0A8C4NJU9"/>
<dbReference type="Ensembl" id="ENSEBUT00000005725.1">
    <property type="protein sequence ID" value="ENSEBUP00000005287.1"/>
    <property type="gene ID" value="ENSEBUG00000003620.1"/>
</dbReference>
<accession>A0A8C4NJU9</accession>
<sequence>MLCYNHEGGGEEPQLNQVLTGTLSSKASYFGTMPKEITANRGLVRTGVPNSATPGFCEELRHAISHHATGVYSVREAQERSFRNGKVNFGAQEREIEGVGNTKVAVHRSGASLAGHDHVTFMDSARHERPPSKSGVSGQSGQGLVLTAGKTAMSGRCRESVLRTEEPPEGGQPLRQTYRPRMAVSDGVSPKAIQTVITQALRQADAEFLGPPYDGLLIFRYEGGASPPGSPGSLSPCASFSANRTWTP</sequence>
<evidence type="ECO:0000313" key="3">
    <source>
        <dbReference type="Proteomes" id="UP000694388"/>
    </source>
</evidence>
<evidence type="ECO:0000256" key="1">
    <source>
        <dbReference type="SAM" id="MobiDB-lite"/>
    </source>
</evidence>
<organism evidence="2 3">
    <name type="scientific">Eptatretus burgeri</name>
    <name type="common">Inshore hagfish</name>
    <dbReference type="NCBI Taxonomy" id="7764"/>
    <lineage>
        <taxon>Eukaryota</taxon>
        <taxon>Metazoa</taxon>
        <taxon>Chordata</taxon>
        <taxon>Craniata</taxon>
        <taxon>Vertebrata</taxon>
        <taxon>Cyclostomata</taxon>
        <taxon>Myxini</taxon>
        <taxon>Myxiniformes</taxon>
        <taxon>Myxinidae</taxon>
        <taxon>Eptatretinae</taxon>
        <taxon>Eptatretus</taxon>
    </lineage>
</organism>
<protein>
    <submittedName>
        <fullName evidence="2">Uncharacterized protein</fullName>
    </submittedName>
</protein>
<feature type="compositionally biased region" description="Polar residues" evidence="1">
    <location>
        <begin position="238"/>
        <end position="248"/>
    </location>
</feature>
<feature type="region of interest" description="Disordered" evidence="1">
    <location>
        <begin position="227"/>
        <end position="248"/>
    </location>
</feature>
<dbReference type="Gene3D" id="4.10.900.10">
    <property type="entry name" value="TCF3-CBD (Catenin binding domain)"/>
    <property type="match status" value="1"/>
</dbReference>
<reference evidence="2" key="1">
    <citation type="submission" date="2025-08" db="UniProtKB">
        <authorList>
            <consortium name="Ensembl"/>
        </authorList>
    </citation>
    <scope>IDENTIFICATION</scope>
</reference>
<feature type="compositionally biased region" description="Low complexity" evidence="1">
    <location>
        <begin position="227"/>
        <end position="236"/>
    </location>
</feature>
<reference evidence="2" key="2">
    <citation type="submission" date="2025-09" db="UniProtKB">
        <authorList>
            <consortium name="Ensembl"/>
        </authorList>
    </citation>
    <scope>IDENTIFICATION</scope>
</reference>
<proteinExistence type="predicted"/>